<dbReference type="STRING" id="10029.G3HH98"/>
<protein>
    <submittedName>
        <fullName evidence="4">Motile sperm domain-containing protein 2</fullName>
    </submittedName>
</protein>
<dbReference type="SUPFAM" id="SSF46938">
    <property type="entry name" value="CRAL/TRIO N-terminal domain"/>
    <property type="match status" value="1"/>
</dbReference>
<dbReference type="InterPro" id="IPR036865">
    <property type="entry name" value="CRAL-TRIO_dom_sf"/>
</dbReference>
<dbReference type="PANTHER" id="PTHR46384:SF1">
    <property type="entry name" value="MOTILE SPERM DOMAIN-CONTAINING PROTEIN 2"/>
    <property type="match status" value="1"/>
</dbReference>
<evidence type="ECO:0000256" key="2">
    <source>
        <dbReference type="SAM" id="Phobius"/>
    </source>
</evidence>
<keyword evidence="2" id="KW-0812">Transmembrane</keyword>
<dbReference type="EMBL" id="JH000373">
    <property type="protein sequence ID" value="EGW01666.1"/>
    <property type="molecule type" value="Genomic_DNA"/>
</dbReference>
<dbReference type="SUPFAM" id="SSF49354">
    <property type="entry name" value="PapD-like"/>
    <property type="match status" value="1"/>
</dbReference>
<dbReference type="InParanoid" id="G3HH98"/>
<dbReference type="InterPro" id="IPR053012">
    <property type="entry name" value="ER-organelle_contact"/>
</dbReference>
<name>G3HH98_CRIGR</name>
<accession>G3HH98</accession>
<dbReference type="InterPro" id="IPR036273">
    <property type="entry name" value="CRAL/TRIO_N_dom_sf"/>
</dbReference>
<dbReference type="Gene3D" id="3.40.525.10">
    <property type="entry name" value="CRAL-TRIO lipid binding domain"/>
    <property type="match status" value="1"/>
</dbReference>
<organism evidence="4 5">
    <name type="scientific">Cricetulus griseus</name>
    <name type="common">Chinese hamster</name>
    <name type="synonym">Cricetulus barabensis griseus</name>
    <dbReference type="NCBI Taxonomy" id="10029"/>
    <lineage>
        <taxon>Eukaryota</taxon>
        <taxon>Metazoa</taxon>
        <taxon>Chordata</taxon>
        <taxon>Craniata</taxon>
        <taxon>Vertebrata</taxon>
        <taxon>Euteleostomi</taxon>
        <taxon>Mammalia</taxon>
        <taxon>Eutheria</taxon>
        <taxon>Euarchontoglires</taxon>
        <taxon>Glires</taxon>
        <taxon>Rodentia</taxon>
        <taxon>Myomorpha</taxon>
        <taxon>Muroidea</taxon>
        <taxon>Cricetidae</taxon>
        <taxon>Cricetinae</taxon>
        <taxon>Cricetulus</taxon>
    </lineage>
</organism>
<evidence type="ECO:0000256" key="1">
    <source>
        <dbReference type="SAM" id="MobiDB-lite"/>
    </source>
</evidence>
<dbReference type="FunCoup" id="G3HH98">
    <property type="interactions" value="1611"/>
</dbReference>
<feature type="domain" description="MSP" evidence="3">
    <location>
        <begin position="224"/>
        <end position="361"/>
    </location>
</feature>
<keyword evidence="2" id="KW-0472">Membrane</keyword>
<dbReference type="InterPro" id="IPR013783">
    <property type="entry name" value="Ig-like_fold"/>
</dbReference>
<dbReference type="GO" id="GO:0012505">
    <property type="term" value="C:endomembrane system"/>
    <property type="evidence" value="ECO:0007669"/>
    <property type="project" value="TreeGrafter"/>
</dbReference>
<reference evidence="5" key="1">
    <citation type="journal article" date="2011" name="Nat. Biotechnol.">
        <title>The genomic sequence of the Chinese hamster ovary (CHO)-K1 cell line.</title>
        <authorList>
            <person name="Xu X."/>
            <person name="Nagarajan H."/>
            <person name="Lewis N.E."/>
            <person name="Pan S."/>
            <person name="Cai Z."/>
            <person name="Liu X."/>
            <person name="Chen W."/>
            <person name="Xie M."/>
            <person name="Wang W."/>
            <person name="Hammond S."/>
            <person name="Andersen M.R."/>
            <person name="Neff N."/>
            <person name="Passarelli B."/>
            <person name="Koh W."/>
            <person name="Fan H.C."/>
            <person name="Wang J."/>
            <person name="Gui Y."/>
            <person name="Lee K.H."/>
            <person name="Betenbaugh M.J."/>
            <person name="Quake S.R."/>
            <person name="Famili I."/>
            <person name="Palsson B.O."/>
            <person name="Wang J."/>
        </authorList>
    </citation>
    <scope>NUCLEOTIDE SEQUENCE [LARGE SCALE GENOMIC DNA]</scope>
    <source>
        <strain evidence="5">CHO K1 cell line</strain>
    </source>
</reference>
<dbReference type="PROSITE" id="PS50202">
    <property type="entry name" value="MSP"/>
    <property type="match status" value="1"/>
</dbReference>
<evidence type="ECO:0000313" key="5">
    <source>
        <dbReference type="Proteomes" id="UP000001075"/>
    </source>
</evidence>
<sequence>MAGGGAAVPGGRRKAGFLLREASGSPAEHLFPPLSTEDSVGLDSVEALPSTFRCHATASSSSLPSWSTFGLGWLVMRYLAAGCGREDGYNYNQVHHCYHGRGEQHSTTSGSPDREGVFQAQGRCAPVQNNAQNKAKLISETRRRFEAEYVTEKSEKYDPRDVERLQQDDNWVESYLIWRHNVVDETLKMLDESFQWRKEFAVNAHLESDTKLNNACILVQDPFKYSYPPLVDDDFQTPLCENGPIASEDETSSKEDIEGDGKESLETISNEEQPVLSEKVRTTAPEKYRVKPSNSSCDPGASVDIIVSPHGGLKVSAQDRFLIMAAEMEQPSGTGPTELTQFWKEVPRSKVMEHRLRCHTVESSKPNTLMLKDSAANMSDKTSEDLYLQLNRLLESNRKLEDQLQRSIWFQQLLLALTMVLLAFVVSFFYSLYS</sequence>
<feature type="compositionally biased region" description="Basic and acidic residues" evidence="1">
    <location>
        <begin position="251"/>
        <end position="265"/>
    </location>
</feature>
<dbReference type="Pfam" id="PF00635">
    <property type="entry name" value="Motile_Sperm"/>
    <property type="match status" value="1"/>
</dbReference>
<dbReference type="Proteomes" id="UP000001075">
    <property type="component" value="Unassembled WGS sequence"/>
</dbReference>
<feature type="region of interest" description="Disordered" evidence="1">
    <location>
        <begin position="240"/>
        <end position="281"/>
    </location>
</feature>
<proteinExistence type="predicted"/>
<evidence type="ECO:0000313" key="4">
    <source>
        <dbReference type="EMBL" id="EGW01666.1"/>
    </source>
</evidence>
<dbReference type="Gene3D" id="2.60.40.10">
    <property type="entry name" value="Immunoglobulins"/>
    <property type="match status" value="1"/>
</dbReference>
<dbReference type="AlphaFoldDB" id="G3HH98"/>
<dbReference type="GO" id="GO:0140284">
    <property type="term" value="C:endoplasmic reticulum-endosome membrane contact site"/>
    <property type="evidence" value="ECO:0007669"/>
    <property type="project" value="TreeGrafter"/>
</dbReference>
<dbReference type="InterPro" id="IPR008962">
    <property type="entry name" value="PapD-like_sf"/>
</dbReference>
<feature type="transmembrane region" description="Helical" evidence="2">
    <location>
        <begin position="409"/>
        <end position="433"/>
    </location>
</feature>
<keyword evidence="2" id="KW-1133">Transmembrane helix</keyword>
<gene>
    <name evidence="4" type="ORF">I79_009996</name>
</gene>
<dbReference type="eggNOG" id="KOG0439">
    <property type="taxonomic scope" value="Eukaryota"/>
</dbReference>
<dbReference type="PANTHER" id="PTHR46384">
    <property type="entry name" value="MOTILE SPERM DOMAIN-CONTAINING PROTEIN 2"/>
    <property type="match status" value="1"/>
</dbReference>
<evidence type="ECO:0000259" key="3">
    <source>
        <dbReference type="PROSITE" id="PS50202"/>
    </source>
</evidence>
<dbReference type="eggNOG" id="KOG1470">
    <property type="taxonomic scope" value="Eukaryota"/>
</dbReference>
<dbReference type="InterPro" id="IPR000535">
    <property type="entry name" value="MSP_dom"/>
</dbReference>